<keyword evidence="5" id="KW-1185">Reference proteome</keyword>
<dbReference type="KEGG" id="mcad:Pan265_25520"/>
<protein>
    <submittedName>
        <fullName evidence="4">Putative heme peroxidase</fullName>
    </submittedName>
</protein>
<dbReference type="InterPro" id="IPR010644">
    <property type="entry name" value="ChdC/CLD"/>
</dbReference>
<dbReference type="InterPro" id="IPR011008">
    <property type="entry name" value="Dimeric_a/b-barrel"/>
</dbReference>
<dbReference type="Pfam" id="PF06778">
    <property type="entry name" value="Chlor_dismutase"/>
    <property type="match status" value="1"/>
</dbReference>
<proteinExistence type="predicted"/>
<dbReference type="Proteomes" id="UP000320386">
    <property type="component" value="Chromosome"/>
</dbReference>
<dbReference type="OrthoDB" id="272164at2"/>
<evidence type="ECO:0000256" key="1">
    <source>
        <dbReference type="ARBA" id="ARBA00022617"/>
    </source>
</evidence>
<keyword evidence="4" id="KW-0560">Oxidoreductase</keyword>
<keyword evidence="3" id="KW-0408">Iron</keyword>
<keyword evidence="4" id="KW-0575">Peroxidase</keyword>
<evidence type="ECO:0000313" key="4">
    <source>
        <dbReference type="EMBL" id="QDU72678.1"/>
    </source>
</evidence>
<dbReference type="EMBL" id="CP036280">
    <property type="protein sequence ID" value="QDU72678.1"/>
    <property type="molecule type" value="Genomic_DNA"/>
</dbReference>
<dbReference type="GO" id="GO:0046872">
    <property type="term" value="F:metal ion binding"/>
    <property type="evidence" value="ECO:0007669"/>
    <property type="project" value="UniProtKB-KW"/>
</dbReference>
<organism evidence="4 5">
    <name type="scientific">Mucisphaera calidilacus</name>
    <dbReference type="NCBI Taxonomy" id="2527982"/>
    <lineage>
        <taxon>Bacteria</taxon>
        <taxon>Pseudomonadati</taxon>
        <taxon>Planctomycetota</taxon>
        <taxon>Phycisphaerae</taxon>
        <taxon>Phycisphaerales</taxon>
        <taxon>Phycisphaeraceae</taxon>
        <taxon>Mucisphaera</taxon>
    </lineage>
</organism>
<accession>A0A518C0C6</accession>
<dbReference type="GO" id="GO:0004601">
    <property type="term" value="F:peroxidase activity"/>
    <property type="evidence" value="ECO:0007669"/>
    <property type="project" value="UniProtKB-KW"/>
</dbReference>
<dbReference type="AlphaFoldDB" id="A0A518C0C6"/>
<name>A0A518C0C6_9BACT</name>
<evidence type="ECO:0000256" key="3">
    <source>
        <dbReference type="ARBA" id="ARBA00023004"/>
    </source>
</evidence>
<dbReference type="RefSeq" id="WP_145446843.1">
    <property type="nucleotide sequence ID" value="NZ_CP036280.1"/>
</dbReference>
<dbReference type="SUPFAM" id="SSF54909">
    <property type="entry name" value="Dimeric alpha+beta barrel"/>
    <property type="match status" value="1"/>
</dbReference>
<evidence type="ECO:0000313" key="5">
    <source>
        <dbReference type="Proteomes" id="UP000320386"/>
    </source>
</evidence>
<keyword evidence="2" id="KW-0479">Metal-binding</keyword>
<gene>
    <name evidence="4" type="ORF">Pan265_25520</name>
</gene>
<dbReference type="Gene3D" id="3.30.70.1030">
    <property type="entry name" value="Apc35880, domain 1"/>
    <property type="match status" value="1"/>
</dbReference>
<sequence>MNHPQQPPFEPVVLRERGANDATSDRRLFVQFYAATTRPGAESPTSVALTPALRDQRIDAVLYEDARDPRGFGVAFASEDPHQIIEAARTLFVQPAWIALEILPDYTMLGRSYSLGYETDIEDTLIHRPLRHLLDPDWPWAIWYPLRRSGAFETLPQDQKRKILGEHARIGMDWGRSGLARDIRLACHGLGGADNDFVIGLFGRDLFPLSALIARMRSTEQTSQYLEQLGPFFAGRAVWRSTNT</sequence>
<dbReference type="GO" id="GO:0020037">
    <property type="term" value="F:heme binding"/>
    <property type="evidence" value="ECO:0007669"/>
    <property type="project" value="InterPro"/>
</dbReference>
<evidence type="ECO:0000256" key="2">
    <source>
        <dbReference type="ARBA" id="ARBA00022723"/>
    </source>
</evidence>
<keyword evidence="1" id="KW-0349">Heme</keyword>
<reference evidence="4 5" key="1">
    <citation type="submission" date="2019-02" db="EMBL/GenBank/DDBJ databases">
        <title>Deep-cultivation of Planctomycetes and their phenomic and genomic characterization uncovers novel biology.</title>
        <authorList>
            <person name="Wiegand S."/>
            <person name="Jogler M."/>
            <person name="Boedeker C."/>
            <person name="Pinto D."/>
            <person name="Vollmers J."/>
            <person name="Rivas-Marin E."/>
            <person name="Kohn T."/>
            <person name="Peeters S.H."/>
            <person name="Heuer A."/>
            <person name="Rast P."/>
            <person name="Oberbeckmann S."/>
            <person name="Bunk B."/>
            <person name="Jeske O."/>
            <person name="Meyerdierks A."/>
            <person name="Storesund J.E."/>
            <person name="Kallscheuer N."/>
            <person name="Luecker S."/>
            <person name="Lage O.M."/>
            <person name="Pohl T."/>
            <person name="Merkel B.J."/>
            <person name="Hornburger P."/>
            <person name="Mueller R.-W."/>
            <person name="Bruemmer F."/>
            <person name="Labrenz M."/>
            <person name="Spormann A.M."/>
            <person name="Op den Camp H."/>
            <person name="Overmann J."/>
            <person name="Amann R."/>
            <person name="Jetten M.S.M."/>
            <person name="Mascher T."/>
            <person name="Medema M.H."/>
            <person name="Devos D.P."/>
            <person name="Kaster A.-K."/>
            <person name="Ovreas L."/>
            <person name="Rohde M."/>
            <person name="Galperin M.Y."/>
            <person name="Jogler C."/>
        </authorList>
    </citation>
    <scope>NUCLEOTIDE SEQUENCE [LARGE SCALE GENOMIC DNA]</scope>
    <source>
        <strain evidence="4 5">Pan265</strain>
    </source>
</reference>